<protein>
    <submittedName>
        <fullName evidence="2">Uncharacterized protein</fullName>
    </submittedName>
</protein>
<dbReference type="AlphaFoldDB" id="A0A1V1P2A1"/>
<name>A0A1V1P2A1_9BACT</name>
<evidence type="ECO:0000313" key="2">
    <source>
        <dbReference type="EMBL" id="ETR69012.1"/>
    </source>
</evidence>
<keyword evidence="1" id="KW-1133">Transmembrane helix</keyword>
<dbReference type="Proteomes" id="UP000189670">
    <property type="component" value="Unassembled WGS sequence"/>
</dbReference>
<evidence type="ECO:0000256" key="1">
    <source>
        <dbReference type="SAM" id="Phobius"/>
    </source>
</evidence>
<accession>A0A1V1P2A1</accession>
<sequence length="108" mass="11703">MRTGFIISVIPGIMCVGGVYFFHIGIITAGILYNLCLMAGVENAMLPKLKALLGVAVTHFAVMVLIVTFLGNSKRVLKHNSNRGRANNTALHRTPKASAFFTSWQIIG</sequence>
<reference evidence="3" key="1">
    <citation type="submission" date="2012-11" db="EMBL/GenBank/DDBJ databases">
        <authorList>
            <person name="Lucero-Rivera Y.E."/>
            <person name="Tovar-Ramirez D."/>
        </authorList>
    </citation>
    <scope>NUCLEOTIDE SEQUENCE [LARGE SCALE GENOMIC DNA]</scope>
    <source>
        <strain evidence="3">Araruama</strain>
    </source>
</reference>
<feature type="transmembrane region" description="Helical" evidence="1">
    <location>
        <begin position="7"/>
        <end position="31"/>
    </location>
</feature>
<keyword evidence="1" id="KW-0472">Membrane</keyword>
<feature type="transmembrane region" description="Helical" evidence="1">
    <location>
        <begin position="51"/>
        <end position="71"/>
    </location>
</feature>
<proteinExistence type="predicted"/>
<gene>
    <name evidence="2" type="ORF">OMM_09960</name>
</gene>
<evidence type="ECO:0000313" key="3">
    <source>
        <dbReference type="Proteomes" id="UP000189670"/>
    </source>
</evidence>
<dbReference type="EMBL" id="ATBP01000763">
    <property type="protein sequence ID" value="ETR69012.1"/>
    <property type="molecule type" value="Genomic_DNA"/>
</dbReference>
<keyword evidence="1" id="KW-0812">Transmembrane</keyword>
<comment type="caution">
    <text evidence="2">The sequence shown here is derived from an EMBL/GenBank/DDBJ whole genome shotgun (WGS) entry which is preliminary data.</text>
</comment>
<organism evidence="2 3">
    <name type="scientific">Candidatus Magnetoglobus multicellularis str. Araruama</name>
    <dbReference type="NCBI Taxonomy" id="890399"/>
    <lineage>
        <taxon>Bacteria</taxon>
        <taxon>Pseudomonadati</taxon>
        <taxon>Thermodesulfobacteriota</taxon>
        <taxon>Desulfobacteria</taxon>
        <taxon>Desulfobacterales</taxon>
        <taxon>Desulfobacteraceae</taxon>
        <taxon>Candidatus Magnetoglobus</taxon>
    </lineage>
</organism>